<dbReference type="EMBL" id="CAJNOR010009313">
    <property type="protein sequence ID" value="CAF1643382.1"/>
    <property type="molecule type" value="Genomic_DNA"/>
</dbReference>
<keyword evidence="2" id="KW-1185">Reference proteome</keyword>
<evidence type="ECO:0000313" key="2">
    <source>
        <dbReference type="Proteomes" id="UP000663828"/>
    </source>
</evidence>
<reference evidence="1" key="1">
    <citation type="submission" date="2021-02" db="EMBL/GenBank/DDBJ databases">
        <authorList>
            <person name="Nowell W R."/>
        </authorList>
    </citation>
    <scope>NUCLEOTIDE SEQUENCE</scope>
</reference>
<evidence type="ECO:0000313" key="1">
    <source>
        <dbReference type="EMBL" id="CAF1643382.1"/>
    </source>
</evidence>
<name>A0A816E870_ADIRI</name>
<feature type="non-terminal residue" evidence="1">
    <location>
        <position position="1"/>
    </location>
</feature>
<accession>A0A816E870</accession>
<dbReference type="Proteomes" id="UP000663828">
    <property type="component" value="Unassembled WGS sequence"/>
</dbReference>
<gene>
    <name evidence="1" type="ORF">XAT740_LOCUS53707</name>
</gene>
<sequence length="100" mass="11321">AYLMNFPISIYQSMKTMNLLTAPGGSVREQQILTRLYLDFYLASPGIVMFYTVIVECSTIQTFSVSSVMDDASCLLRVNAFDETYTTNTVHIMLMRSNLI</sequence>
<protein>
    <submittedName>
        <fullName evidence="1">Uncharacterized protein</fullName>
    </submittedName>
</protein>
<comment type="caution">
    <text evidence="1">The sequence shown here is derived from an EMBL/GenBank/DDBJ whole genome shotgun (WGS) entry which is preliminary data.</text>
</comment>
<organism evidence="1 2">
    <name type="scientific">Adineta ricciae</name>
    <name type="common">Rotifer</name>
    <dbReference type="NCBI Taxonomy" id="249248"/>
    <lineage>
        <taxon>Eukaryota</taxon>
        <taxon>Metazoa</taxon>
        <taxon>Spiralia</taxon>
        <taxon>Gnathifera</taxon>
        <taxon>Rotifera</taxon>
        <taxon>Eurotatoria</taxon>
        <taxon>Bdelloidea</taxon>
        <taxon>Adinetida</taxon>
        <taxon>Adinetidae</taxon>
        <taxon>Adineta</taxon>
    </lineage>
</organism>
<proteinExistence type="predicted"/>
<dbReference type="AlphaFoldDB" id="A0A816E870"/>